<dbReference type="InterPro" id="IPR036872">
    <property type="entry name" value="CH_dom_sf"/>
</dbReference>
<keyword evidence="3" id="KW-1185">Reference proteome</keyword>
<sequence>MGIDDSSSSSSEKRSFRELDDVFLQSQARIWLGEVLHTRFDELLSICDLLSDGKLLLMKTGEFHSLQLVCKVLGLSGVDLFSPSDVVEKRGTRKVPDFDDVTKTIAMPTNVVGCIRRSLELSTCSVTHRRSTDARLRFRQKSSSASLKQEDKSCLEESDEEKSNFSDTSYADYLYLESGESPEAVDKYALTQSIQQVDTKKQKMDIFAHIPGSAESIVLQFVSSDNLLDGISSPVCESRLMICDEFTPINHGEDFWHDEEPERIDVSHGALSTPNMGEVNHHISLSNSLSFRILAPVHISANCLCHSCIGTETHNSNTTPNASMYRIWRKFPDDIEPSSISSVSSVGGRVIDFDFDAKSEPDDLKTSIFQFGTKLENSIDSISPCADDANLYRSVNQDLESLNHKSQTQRHLGDSLVLVKDNVTNITDNIQEILVSKGVNDKLMKGVEMADSNSTYIVDGFGTVKKEDDQLCTNQSDDVHCYAVDRSKAAGKCERKEDDIDSLAETNTNGRNDNGTVNMEKKPSRVPLMKRVAKGTALIGILFLVHLRNTRDRNRNHKMSEKSSQIHWRSSGVRLSRRNGEKGSKIYPVEKFRFGD</sequence>
<dbReference type="GO" id="GO:0005884">
    <property type="term" value="C:actin filament"/>
    <property type="evidence" value="ECO:0007669"/>
    <property type="project" value="TreeGrafter"/>
</dbReference>
<reference evidence="2 3" key="1">
    <citation type="journal article" date="2016" name="Sci. Rep.">
        <title>The genome sequence of the outbreeding globe artichoke constructed de novo incorporating a phase-aware low-pass sequencing strategy of F1 progeny.</title>
        <authorList>
            <person name="Scaglione D."/>
            <person name="Reyes-Chin-Wo S."/>
            <person name="Acquadro A."/>
            <person name="Froenicke L."/>
            <person name="Portis E."/>
            <person name="Beitel C."/>
            <person name="Tirone M."/>
            <person name="Mauro R."/>
            <person name="Lo Monaco A."/>
            <person name="Mauromicale G."/>
            <person name="Faccioli P."/>
            <person name="Cattivelli L."/>
            <person name="Rieseberg L."/>
            <person name="Michelmore R."/>
            <person name="Lanteri S."/>
        </authorList>
    </citation>
    <scope>NUCLEOTIDE SEQUENCE [LARGE SCALE GENOMIC DNA]</scope>
    <source>
        <strain evidence="2">2C</strain>
    </source>
</reference>
<dbReference type="GO" id="GO:0051015">
    <property type="term" value="F:actin filament binding"/>
    <property type="evidence" value="ECO:0007669"/>
    <property type="project" value="TreeGrafter"/>
</dbReference>
<dbReference type="GO" id="GO:0051764">
    <property type="term" value="P:actin crosslink formation"/>
    <property type="evidence" value="ECO:0007669"/>
    <property type="project" value="TreeGrafter"/>
</dbReference>
<name>A0A103RND1_CYNCS</name>
<evidence type="ECO:0000313" key="2">
    <source>
        <dbReference type="EMBL" id="KVG70958.1"/>
    </source>
</evidence>
<proteinExistence type="predicted"/>
<dbReference type="OMA" id="GSKIYPV"/>
<dbReference type="STRING" id="59895.A0A103RND1"/>
<feature type="region of interest" description="Disordered" evidence="1">
    <location>
        <begin position="554"/>
        <end position="582"/>
    </location>
</feature>
<dbReference type="AlphaFoldDB" id="A0A103RND1"/>
<dbReference type="EMBL" id="LEKV01007753">
    <property type="protein sequence ID" value="KVG70958.1"/>
    <property type="molecule type" value="Genomic_DNA"/>
</dbReference>
<protein>
    <submittedName>
        <fullName evidence="2">Calponin homology domain-containing protein</fullName>
    </submittedName>
</protein>
<dbReference type="PANTHER" id="PTHR46756">
    <property type="entry name" value="TRANSGELIN"/>
    <property type="match status" value="1"/>
</dbReference>
<dbReference type="SUPFAM" id="SSF47576">
    <property type="entry name" value="Calponin-homology domain, CH-domain"/>
    <property type="match status" value="1"/>
</dbReference>
<dbReference type="Proteomes" id="UP000243975">
    <property type="component" value="Unassembled WGS sequence"/>
</dbReference>
<comment type="caution">
    <text evidence="2">The sequence shown here is derived from an EMBL/GenBank/DDBJ whole genome shotgun (WGS) entry which is preliminary data.</text>
</comment>
<organism evidence="2 3">
    <name type="scientific">Cynara cardunculus var. scolymus</name>
    <name type="common">Globe artichoke</name>
    <name type="synonym">Cynara scolymus</name>
    <dbReference type="NCBI Taxonomy" id="59895"/>
    <lineage>
        <taxon>Eukaryota</taxon>
        <taxon>Viridiplantae</taxon>
        <taxon>Streptophyta</taxon>
        <taxon>Embryophyta</taxon>
        <taxon>Tracheophyta</taxon>
        <taxon>Spermatophyta</taxon>
        <taxon>Magnoliopsida</taxon>
        <taxon>eudicotyledons</taxon>
        <taxon>Gunneridae</taxon>
        <taxon>Pentapetalae</taxon>
        <taxon>asterids</taxon>
        <taxon>campanulids</taxon>
        <taxon>Asterales</taxon>
        <taxon>Asteraceae</taxon>
        <taxon>Carduoideae</taxon>
        <taxon>Cardueae</taxon>
        <taxon>Carduinae</taxon>
        <taxon>Cynara</taxon>
    </lineage>
</organism>
<dbReference type="Gramene" id="KVG70958">
    <property type="protein sequence ID" value="KVG70958"/>
    <property type="gene ID" value="Ccrd_026251"/>
</dbReference>
<accession>A0A103RND1</accession>
<gene>
    <name evidence="2" type="ORF">Ccrd_026251</name>
</gene>
<evidence type="ECO:0000256" key="1">
    <source>
        <dbReference type="SAM" id="MobiDB-lite"/>
    </source>
</evidence>
<dbReference type="GO" id="GO:0008093">
    <property type="term" value="F:cytoskeletal anchor activity"/>
    <property type="evidence" value="ECO:0007669"/>
    <property type="project" value="TreeGrafter"/>
</dbReference>
<dbReference type="PANTHER" id="PTHR46756:SF18">
    <property type="entry name" value="GAS2-LIKE PROTEIN PICKLED EGGS"/>
    <property type="match status" value="1"/>
</dbReference>
<evidence type="ECO:0000313" key="3">
    <source>
        <dbReference type="Proteomes" id="UP000243975"/>
    </source>
</evidence>